<dbReference type="Proteomes" id="UP001500416">
    <property type="component" value="Unassembled WGS sequence"/>
</dbReference>
<evidence type="ECO:0000313" key="1">
    <source>
        <dbReference type="EMBL" id="GAA0256567.1"/>
    </source>
</evidence>
<sequence>MVDQLAFEAARRNRLTLQHARHDTECDGVLLTTAGREIALDAYERRMLHTTKGALPDFAGSFRRHLHRQAQTLAACVHDPPRTLVGLTWR</sequence>
<name>A0ABP3EC99_9PSEU</name>
<dbReference type="Gene3D" id="1.20.120.920">
    <property type="entry name" value="CRISPR-associated endonuclease Cas1, C-terminal domain"/>
    <property type="match status" value="1"/>
</dbReference>
<keyword evidence="2" id="KW-1185">Reference proteome</keyword>
<gene>
    <name evidence="1" type="ORF">GCM10010492_66860</name>
</gene>
<dbReference type="InterPro" id="IPR042206">
    <property type="entry name" value="CRISPR-assoc_Cas1_C"/>
</dbReference>
<dbReference type="EMBL" id="BAAABU010000025">
    <property type="protein sequence ID" value="GAA0256567.1"/>
    <property type="molecule type" value="Genomic_DNA"/>
</dbReference>
<accession>A0ABP3EC99</accession>
<evidence type="ECO:0000313" key="2">
    <source>
        <dbReference type="Proteomes" id="UP001500416"/>
    </source>
</evidence>
<protein>
    <submittedName>
        <fullName evidence="1">Uncharacterized protein</fullName>
    </submittedName>
</protein>
<proteinExistence type="predicted"/>
<organism evidence="1 2">
    <name type="scientific">Saccharothrix mutabilis subsp. mutabilis</name>
    <dbReference type="NCBI Taxonomy" id="66855"/>
    <lineage>
        <taxon>Bacteria</taxon>
        <taxon>Bacillati</taxon>
        <taxon>Actinomycetota</taxon>
        <taxon>Actinomycetes</taxon>
        <taxon>Pseudonocardiales</taxon>
        <taxon>Pseudonocardiaceae</taxon>
        <taxon>Saccharothrix</taxon>
    </lineage>
</organism>
<comment type="caution">
    <text evidence="1">The sequence shown here is derived from an EMBL/GenBank/DDBJ whole genome shotgun (WGS) entry which is preliminary data.</text>
</comment>
<reference evidence="2" key="1">
    <citation type="journal article" date="2019" name="Int. J. Syst. Evol. Microbiol.">
        <title>The Global Catalogue of Microorganisms (GCM) 10K type strain sequencing project: providing services to taxonomists for standard genome sequencing and annotation.</title>
        <authorList>
            <consortium name="The Broad Institute Genomics Platform"/>
            <consortium name="The Broad Institute Genome Sequencing Center for Infectious Disease"/>
            <person name="Wu L."/>
            <person name="Ma J."/>
        </authorList>
    </citation>
    <scope>NUCLEOTIDE SEQUENCE [LARGE SCALE GENOMIC DNA]</scope>
    <source>
        <strain evidence="2">JCM 3380</strain>
    </source>
</reference>